<organism evidence="3 4">
    <name type="scientific">Parasponia andersonii</name>
    <name type="common">Sponia andersonii</name>
    <dbReference type="NCBI Taxonomy" id="3476"/>
    <lineage>
        <taxon>Eukaryota</taxon>
        <taxon>Viridiplantae</taxon>
        <taxon>Streptophyta</taxon>
        <taxon>Embryophyta</taxon>
        <taxon>Tracheophyta</taxon>
        <taxon>Spermatophyta</taxon>
        <taxon>Magnoliopsida</taxon>
        <taxon>eudicotyledons</taxon>
        <taxon>Gunneridae</taxon>
        <taxon>Pentapetalae</taxon>
        <taxon>rosids</taxon>
        <taxon>fabids</taxon>
        <taxon>Rosales</taxon>
        <taxon>Cannabaceae</taxon>
        <taxon>Parasponia</taxon>
    </lineage>
</organism>
<proteinExistence type="predicted"/>
<feature type="signal peptide" evidence="2">
    <location>
        <begin position="1"/>
        <end position="15"/>
    </location>
</feature>
<feature type="region of interest" description="Disordered" evidence="1">
    <location>
        <begin position="23"/>
        <end position="43"/>
    </location>
</feature>
<sequence>MHFFLIWVLVEFTSEKDFPQCFLNGPDDPHERGQGLGRRRDGPGQFSKLRKALTQLVIDLLINVRQASVYTLGLNHHKLLRQNRDPHNRLVDFRKQRMSFEKPGFLSSGFPVRLITNPVPNTYITKPNIHVISSYLLEKPFWRLIGLGDDSQSPLPCFVNALRHPDRLTSRKVNSRGQHIEYDARFRLDILHNDVLNLVVDVLGLTMNRDSGDPGEINHGQIRNPFLLHHQSQRGLRDSLTISGDDVSGDADSSGYVEFVRVDHSTFVLQGKLWLRLGVVLEPDDERDPGADALATREADASEGLEDGGLAGGLVSDDDDGGELDSFLHNHEVTELVDGVEQRTDPVVEGGDDRGHERRIRVFLNDL</sequence>
<protein>
    <submittedName>
        <fullName evidence="3">Uncharacterized protein</fullName>
    </submittedName>
</protein>
<dbReference type="AlphaFoldDB" id="A0A2P5C0Y7"/>
<keyword evidence="4" id="KW-1185">Reference proteome</keyword>
<evidence type="ECO:0000256" key="2">
    <source>
        <dbReference type="SAM" id="SignalP"/>
    </source>
</evidence>
<name>A0A2P5C0Y7_PARAD</name>
<dbReference type="EMBL" id="JXTB01000192">
    <property type="protein sequence ID" value="PON54665.1"/>
    <property type="molecule type" value="Genomic_DNA"/>
</dbReference>
<feature type="compositionally biased region" description="Basic and acidic residues" evidence="1">
    <location>
        <begin position="27"/>
        <end position="42"/>
    </location>
</feature>
<feature type="region of interest" description="Disordered" evidence="1">
    <location>
        <begin position="297"/>
        <end position="316"/>
    </location>
</feature>
<dbReference type="Proteomes" id="UP000237105">
    <property type="component" value="Unassembled WGS sequence"/>
</dbReference>
<evidence type="ECO:0000313" key="4">
    <source>
        <dbReference type="Proteomes" id="UP000237105"/>
    </source>
</evidence>
<accession>A0A2P5C0Y7</accession>
<feature type="chain" id="PRO_5015147834" evidence="2">
    <location>
        <begin position="16"/>
        <end position="367"/>
    </location>
</feature>
<dbReference type="OrthoDB" id="10449639at2759"/>
<evidence type="ECO:0000313" key="3">
    <source>
        <dbReference type="EMBL" id="PON54665.1"/>
    </source>
</evidence>
<comment type="caution">
    <text evidence="3">The sequence shown here is derived from an EMBL/GenBank/DDBJ whole genome shotgun (WGS) entry which is preliminary data.</text>
</comment>
<gene>
    <name evidence="3" type="ORF">PanWU01x14_194060</name>
</gene>
<reference evidence="4" key="1">
    <citation type="submission" date="2016-06" db="EMBL/GenBank/DDBJ databases">
        <title>Parallel loss of symbiosis genes in relatives of nitrogen-fixing non-legume Parasponia.</title>
        <authorList>
            <person name="Van Velzen R."/>
            <person name="Holmer R."/>
            <person name="Bu F."/>
            <person name="Rutten L."/>
            <person name="Van Zeijl A."/>
            <person name="Liu W."/>
            <person name="Santuari L."/>
            <person name="Cao Q."/>
            <person name="Sharma T."/>
            <person name="Shen D."/>
            <person name="Roswanjaya Y."/>
            <person name="Wardhani T."/>
            <person name="Kalhor M.S."/>
            <person name="Jansen J."/>
            <person name="Van den Hoogen J."/>
            <person name="Gungor B."/>
            <person name="Hartog M."/>
            <person name="Hontelez J."/>
            <person name="Verver J."/>
            <person name="Yang W.-C."/>
            <person name="Schijlen E."/>
            <person name="Repin R."/>
            <person name="Schilthuizen M."/>
            <person name="Schranz E."/>
            <person name="Heidstra R."/>
            <person name="Miyata K."/>
            <person name="Fedorova E."/>
            <person name="Kohlen W."/>
            <person name="Bisseling T."/>
            <person name="Smit S."/>
            <person name="Geurts R."/>
        </authorList>
    </citation>
    <scope>NUCLEOTIDE SEQUENCE [LARGE SCALE GENOMIC DNA]</scope>
    <source>
        <strain evidence="4">cv. WU1-14</strain>
    </source>
</reference>
<keyword evidence="2" id="KW-0732">Signal</keyword>
<evidence type="ECO:0000256" key="1">
    <source>
        <dbReference type="SAM" id="MobiDB-lite"/>
    </source>
</evidence>